<protein>
    <submittedName>
        <fullName evidence="1">Uncharacterized protein</fullName>
    </submittedName>
</protein>
<dbReference type="AlphaFoldDB" id="A0AAD7S1R5"/>
<reference evidence="1" key="1">
    <citation type="journal article" date="2023" name="Science">
        <title>Genome structures resolve the early diversification of teleost fishes.</title>
        <authorList>
            <person name="Parey E."/>
            <person name="Louis A."/>
            <person name="Montfort J."/>
            <person name="Bouchez O."/>
            <person name="Roques C."/>
            <person name="Iampietro C."/>
            <person name="Lluch J."/>
            <person name="Castinel A."/>
            <person name="Donnadieu C."/>
            <person name="Desvignes T."/>
            <person name="Floi Bucao C."/>
            <person name="Jouanno E."/>
            <person name="Wen M."/>
            <person name="Mejri S."/>
            <person name="Dirks R."/>
            <person name="Jansen H."/>
            <person name="Henkel C."/>
            <person name="Chen W.J."/>
            <person name="Zahm M."/>
            <person name="Cabau C."/>
            <person name="Klopp C."/>
            <person name="Thompson A.W."/>
            <person name="Robinson-Rechavi M."/>
            <person name="Braasch I."/>
            <person name="Lecointre G."/>
            <person name="Bobe J."/>
            <person name="Postlethwait J.H."/>
            <person name="Berthelot C."/>
            <person name="Roest Crollius H."/>
            <person name="Guiguen Y."/>
        </authorList>
    </citation>
    <scope>NUCLEOTIDE SEQUENCE</scope>
    <source>
        <strain evidence="1">NC1722</strain>
    </source>
</reference>
<keyword evidence="2" id="KW-1185">Reference proteome</keyword>
<proteinExistence type="predicted"/>
<gene>
    <name evidence="1" type="ORF">AAFF_G00047670</name>
</gene>
<evidence type="ECO:0000313" key="2">
    <source>
        <dbReference type="Proteomes" id="UP001221898"/>
    </source>
</evidence>
<comment type="caution">
    <text evidence="1">The sequence shown here is derived from an EMBL/GenBank/DDBJ whole genome shotgun (WGS) entry which is preliminary data.</text>
</comment>
<name>A0AAD7S1R5_9TELE</name>
<evidence type="ECO:0000313" key="1">
    <source>
        <dbReference type="EMBL" id="KAJ8394360.1"/>
    </source>
</evidence>
<dbReference type="EMBL" id="JAINUG010000127">
    <property type="protein sequence ID" value="KAJ8394360.1"/>
    <property type="molecule type" value="Genomic_DNA"/>
</dbReference>
<organism evidence="1 2">
    <name type="scientific">Aldrovandia affinis</name>
    <dbReference type="NCBI Taxonomy" id="143900"/>
    <lineage>
        <taxon>Eukaryota</taxon>
        <taxon>Metazoa</taxon>
        <taxon>Chordata</taxon>
        <taxon>Craniata</taxon>
        <taxon>Vertebrata</taxon>
        <taxon>Euteleostomi</taxon>
        <taxon>Actinopterygii</taxon>
        <taxon>Neopterygii</taxon>
        <taxon>Teleostei</taxon>
        <taxon>Notacanthiformes</taxon>
        <taxon>Halosauridae</taxon>
        <taxon>Aldrovandia</taxon>
    </lineage>
</organism>
<accession>A0AAD7S1R5</accession>
<sequence>MRFLLAYVSQKARAGLRGRRAFVPRCTSVPGGNSRVSFKTLRARGSLICSGVTAVAPRCAVRRSLPFAVIGPQLQALSLIEPMC</sequence>
<dbReference type="Proteomes" id="UP001221898">
    <property type="component" value="Unassembled WGS sequence"/>
</dbReference>